<feature type="transmembrane region" description="Helical" evidence="6">
    <location>
        <begin position="192"/>
        <end position="220"/>
    </location>
</feature>
<dbReference type="GO" id="GO:0005886">
    <property type="term" value="C:plasma membrane"/>
    <property type="evidence" value="ECO:0007669"/>
    <property type="project" value="UniProtKB-SubCell"/>
</dbReference>
<dbReference type="AlphaFoldDB" id="A0A0A2G9A4"/>
<evidence type="ECO:0000313" key="9">
    <source>
        <dbReference type="Proteomes" id="UP000030134"/>
    </source>
</evidence>
<dbReference type="InterPro" id="IPR005899">
    <property type="entry name" value="Na_pump_deCOase"/>
</dbReference>
<dbReference type="Pfam" id="PF04277">
    <property type="entry name" value="OAD_gamma"/>
    <property type="match status" value="1"/>
</dbReference>
<evidence type="ECO:0000256" key="5">
    <source>
        <dbReference type="ARBA" id="ARBA00023136"/>
    </source>
</evidence>
<dbReference type="Gene3D" id="2.60.40.1260">
    <property type="entry name" value="Lamin Tail domain"/>
    <property type="match status" value="1"/>
</dbReference>
<keyword evidence="4 6" id="KW-1133">Transmembrane helix</keyword>
<protein>
    <recommendedName>
        <fullName evidence="7">LTD domain-containing protein</fullName>
    </recommendedName>
</protein>
<keyword evidence="9" id="KW-1185">Reference proteome</keyword>
<feature type="domain" description="LTD" evidence="7">
    <location>
        <begin position="10"/>
        <end position="135"/>
    </location>
</feature>
<comment type="subcellular location">
    <subcellularLocation>
        <location evidence="1">Cell membrane</location>
    </subcellularLocation>
</comment>
<name>A0A0A2G9A4_9PORP</name>
<keyword evidence="3 6" id="KW-0812">Transmembrane</keyword>
<evidence type="ECO:0000313" key="8">
    <source>
        <dbReference type="EMBL" id="KGN99012.1"/>
    </source>
</evidence>
<dbReference type="STRING" id="266762.HQ36_00565"/>
<dbReference type="GO" id="GO:0015081">
    <property type="term" value="F:sodium ion transmembrane transporter activity"/>
    <property type="evidence" value="ECO:0007669"/>
    <property type="project" value="InterPro"/>
</dbReference>
<sequence length="303" mass="32898">MIIGTALVLSLTSVHAQSITSVRINEVVVDNTKGVVNPYGQRVGWIELHNAGAATVNVKGCYLTDDLDNLKKYRIPMTDARTILPPYQQALFWADGVPARGALHLNFVLTPGVEQTIALVDTDGATIIDQVKVPATLLQDASWARIPDGVLETVNPNVWQELSEPTPASKNMMPEINEKVERIKVEDAKGGIMTITAMLVVFSGLLLLALCFTAVGRFAVRLSARNKAKATGVKPSVTPSKSSTEEEAFVAISMALVEATEEVHDEESGVLTIERSETSASAWSMKAHNQRVSVQRYPFKSRS</sequence>
<evidence type="ECO:0000256" key="3">
    <source>
        <dbReference type="ARBA" id="ARBA00022692"/>
    </source>
</evidence>
<dbReference type="InterPro" id="IPR001322">
    <property type="entry name" value="Lamin_tail_dom"/>
</dbReference>
<dbReference type="SUPFAM" id="SSF74853">
    <property type="entry name" value="Lamin A/C globular tail domain"/>
    <property type="match status" value="1"/>
</dbReference>
<evidence type="ECO:0000256" key="1">
    <source>
        <dbReference type="ARBA" id="ARBA00004236"/>
    </source>
</evidence>
<comment type="caution">
    <text evidence="8">The sequence shown here is derived from an EMBL/GenBank/DDBJ whole genome shotgun (WGS) entry which is preliminary data.</text>
</comment>
<keyword evidence="5 6" id="KW-0472">Membrane</keyword>
<evidence type="ECO:0000256" key="6">
    <source>
        <dbReference type="SAM" id="Phobius"/>
    </source>
</evidence>
<keyword evidence="2" id="KW-1003">Cell membrane</keyword>
<dbReference type="PROSITE" id="PS51841">
    <property type="entry name" value="LTD"/>
    <property type="match status" value="1"/>
</dbReference>
<reference evidence="8 9" key="1">
    <citation type="submission" date="2014-08" db="EMBL/GenBank/DDBJ databases">
        <title>Porphyromonas gingivicanis strain:COT-022_OH1391 Genome sequencing.</title>
        <authorList>
            <person name="Wallis C."/>
            <person name="Deusch O."/>
            <person name="O'Flynn C."/>
            <person name="Davis I."/>
            <person name="Jospin G."/>
            <person name="Darling A.E."/>
            <person name="Coil D.A."/>
            <person name="Alexiev A."/>
            <person name="Horsfall A."/>
            <person name="Kirkwood N."/>
            <person name="Harris S."/>
            <person name="Eisen J.A."/>
        </authorList>
    </citation>
    <scope>NUCLEOTIDE SEQUENCE [LARGE SCALE GENOMIC DNA]</scope>
    <source>
        <strain evidence="9">COT-022 OH1391</strain>
    </source>
</reference>
<dbReference type="eggNOG" id="COG3630">
    <property type="taxonomic scope" value="Bacteria"/>
</dbReference>
<dbReference type="InterPro" id="IPR036415">
    <property type="entry name" value="Lamin_tail_dom_sf"/>
</dbReference>
<evidence type="ECO:0000256" key="2">
    <source>
        <dbReference type="ARBA" id="ARBA00022475"/>
    </source>
</evidence>
<organism evidence="8 9">
    <name type="scientific">Porphyromonas gingivicanis</name>
    <dbReference type="NCBI Taxonomy" id="266762"/>
    <lineage>
        <taxon>Bacteria</taxon>
        <taxon>Pseudomonadati</taxon>
        <taxon>Bacteroidota</taxon>
        <taxon>Bacteroidia</taxon>
        <taxon>Bacteroidales</taxon>
        <taxon>Porphyromonadaceae</taxon>
        <taxon>Porphyromonas</taxon>
    </lineage>
</organism>
<dbReference type="EMBL" id="JQZW01000002">
    <property type="protein sequence ID" value="KGN99012.1"/>
    <property type="molecule type" value="Genomic_DNA"/>
</dbReference>
<gene>
    <name evidence="8" type="ORF">HQ36_00565</name>
</gene>
<dbReference type="GO" id="GO:0036376">
    <property type="term" value="P:sodium ion export across plasma membrane"/>
    <property type="evidence" value="ECO:0007669"/>
    <property type="project" value="InterPro"/>
</dbReference>
<evidence type="ECO:0000259" key="7">
    <source>
        <dbReference type="PROSITE" id="PS51841"/>
    </source>
</evidence>
<proteinExistence type="predicted"/>
<evidence type="ECO:0000256" key="4">
    <source>
        <dbReference type="ARBA" id="ARBA00022989"/>
    </source>
</evidence>
<dbReference type="Proteomes" id="UP000030134">
    <property type="component" value="Unassembled WGS sequence"/>
</dbReference>
<accession>A0A0A2G9A4</accession>
<dbReference type="Pfam" id="PF00932">
    <property type="entry name" value="LTD"/>
    <property type="match status" value="1"/>
</dbReference>